<gene>
    <name evidence="2" type="ORF">R3W88_033357</name>
</gene>
<dbReference type="Proteomes" id="UP001311915">
    <property type="component" value="Unassembled WGS sequence"/>
</dbReference>
<name>A0AAV9K317_9SOLN</name>
<evidence type="ECO:0000256" key="1">
    <source>
        <dbReference type="SAM" id="MobiDB-lite"/>
    </source>
</evidence>
<keyword evidence="3" id="KW-1185">Reference proteome</keyword>
<dbReference type="AlphaFoldDB" id="A0AAV9K317"/>
<feature type="region of interest" description="Disordered" evidence="1">
    <location>
        <begin position="79"/>
        <end position="107"/>
    </location>
</feature>
<protein>
    <submittedName>
        <fullName evidence="2">Uncharacterized protein</fullName>
    </submittedName>
</protein>
<accession>A0AAV9K317</accession>
<dbReference type="EMBL" id="JAWPEI010000029">
    <property type="protein sequence ID" value="KAK4707059.1"/>
    <property type="molecule type" value="Genomic_DNA"/>
</dbReference>
<sequence>MAEYPPEIFTQFGDPFDPSIMIERRTHYELQIFKKYGGSILKPFGIHPKYPYFHINITKLNKLPSSKIGVSQKKYGLKNRLDGTTQTTTPTGKKLDKLGKNIKPHMR</sequence>
<reference evidence="2 3" key="1">
    <citation type="submission" date="2023-10" db="EMBL/GenBank/DDBJ databases">
        <title>Genome-Wide Identification Analysis in wild type Solanum Pinnatisectum Reveals Some Genes Defensing Phytophthora Infestans.</title>
        <authorList>
            <person name="Sun C."/>
        </authorList>
    </citation>
    <scope>NUCLEOTIDE SEQUENCE [LARGE SCALE GENOMIC DNA]</scope>
    <source>
        <strain evidence="2">LQN</strain>
        <tissue evidence="2">Leaf</tissue>
    </source>
</reference>
<organism evidence="2 3">
    <name type="scientific">Solanum pinnatisectum</name>
    <name type="common">tansyleaf nightshade</name>
    <dbReference type="NCBI Taxonomy" id="50273"/>
    <lineage>
        <taxon>Eukaryota</taxon>
        <taxon>Viridiplantae</taxon>
        <taxon>Streptophyta</taxon>
        <taxon>Embryophyta</taxon>
        <taxon>Tracheophyta</taxon>
        <taxon>Spermatophyta</taxon>
        <taxon>Magnoliopsida</taxon>
        <taxon>eudicotyledons</taxon>
        <taxon>Gunneridae</taxon>
        <taxon>Pentapetalae</taxon>
        <taxon>asterids</taxon>
        <taxon>lamiids</taxon>
        <taxon>Solanales</taxon>
        <taxon>Solanaceae</taxon>
        <taxon>Solanoideae</taxon>
        <taxon>Solaneae</taxon>
        <taxon>Solanum</taxon>
    </lineage>
</organism>
<evidence type="ECO:0000313" key="3">
    <source>
        <dbReference type="Proteomes" id="UP001311915"/>
    </source>
</evidence>
<comment type="caution">
    <text evidence="2">The sequence shown here is derived from an EMBL/GenBank/DDBJ whole genome shotgun (WGS) entry which is preliminary data.</text>
</comment>
<proteinExistence type="predicted"/>
<evidence type="ECO:0000313" key="2">
    <source>
        <dbReference type="EMBL" id="KAK4707059.1"/>
    </source>
</evidence>